<dbReference type="EMBL" id="NMUH01001944">
    <property type="protein sequence ID" value="MQL96663.1"/>
    <property type="molecule type" value="Genomic_DNA"/>
</dbReference>
<organism evidence="1 2">
    <name type="scientific">Colocasia esculenta</name>
    <name type="common">Wild taro</name>
    <name type="synonym">Arum esculentum</name>
    <dbReference type="NCBI Taxonomy" id="4460"/>
    <lineage>
        <taxon>Eukaryota</taxon>
        <taxon>Viridiplantae</taxon>
        <taxon>Streptophyta</taxon>
        <taxon>Embryophyta</taxon>
        <taxon>Tracheophyta</taxon>
        <taxon>Spermatophyta</taxon>
        <taxon>Magnoliopsida</taxon>
        <taxon>Liliopsida</taxon>
        <taxon>Araceae</taxon>
        <taxon>Aroideae</taxon>
        <taxon>Colocasieae</taxon>
        <taxon>Colocasia</taxon>
    </lineage>
</organism>
<accession>A0A843VWX6</accession>
<keyword evidence="2" id="KW-1185">Reference proteome</keyword>
<reference evidence="1" key="1">
    <citation type="submission" date="2017-07" db="EMBL/GenBank/DDBJ databases">
        <title>Taro Niue Genome Assembly and Annotation.</title>
        <authorList>
            <person name="Atibalentja N."/>
            <person name="Keating K."/>
            <person name="Fields C.J."/>
        </authorList>
    </citation>
    <scope>NUCLEOTIDE SEQUENCE</scope>
    <source>
        <strain evidence="1">Niue_2</strain>
        <tissue evidence="1">Leaf</tissue>
    </source>
</reference>
<evidence type="ECO:0000313" key="2">
    <source>
        <dbReference type="Proteomes" id="UP000652761"/>
    </source>
</evidence>
<evidence type="ECO:0000313" key="1">
    <source>
        <dbReference type="EMBL" id="MQL96663.1"/>
    </source>
</evidence>
<proteinExistence type="predicted"/>
<protein>
    <submittedName>
        <fullName evidence="1">Uncharacterized protein</fullName>
    </submittedName>
</protein>
<dbReference type="AlphaFoldDB" id="A0A843VWX6"/>
<gene>
    <name evidence="1" type="ORF">Taro_029348</name>
</gene>
<dbReference type="Proteomes" id="UP000652761">
    <property type="component" value="Unassembled WGS sequence"/>
</dbReference>
<name>A0A843VWX6_COLES</name>
<comment type="caution">
    <text evidence="1">The sequence shown here is derived from an EMBL/GenBank/DDBJ whole genome shotgun (WGS) entry which is preliminary data.</text>
</comment>
<sequence>MELCFMHCVWEWMLHAGYIDADTAHETQMEALTYFYVSPWKRNDLAIPSRLNTCDFALLGCAEAMLGKPRTLKQKSRNRENGAQYAAFVEKLPTCLWEIS</sequence>